<organism evidence="2 3">
    <name type="scientific">Bellilinea caldifistulae</name>
    <dbReference type="NCBI Taxonomy" id="360411"/>
    <lineage>
        <taxon>Bacteria</taxon>
        <taxon>Bacillati</taxon>
        <taxon>Chloroflexota</taxon>
        <taxon>Anaerolineae</taxon>
        <taxon>Anaerolineales</taxon>
        <taxon>Anaerolineaceae</taxon>
        <taxon>Bellilinea</taxon>
    </lineage>
</organism>
<dbReference type="InterPro" id="IPR045864">
    <property type="entry name" value="aa-tRNA-synth_II/BPL/LPL"/>
</dbReference>
<dbReference type="OrthoDB" id="9774653at2"/>
<proteinExistence type="predicted"/>
<dbReference type="PANTHER" id="PTHR43679">
    <property type="entry name" value="OCTANOYLTRANSFERASE LIPM-RELATED"/>
    <property type="match status" value="1"/>
</dbReference>
<comment type="caution">
    <text evidence="2">The sequence shown here is derived from an EMBL/GenBank/DDBJ whole genome shotgun (WGS) entry which is preliminary data.</text>
</comment>
<accession>A0A0P6WXB7</accession>
<dbReference type="SUPFAM" id="SSF55681">
    <property type="entry name" value="Class II aaRS and biotin synthetases"/>
    <property type="match status" value="1"/>
</dbReference>
<dbReference type="Gene3D" id="3.30.930.10">
    <property type="entry name" value="Bira Bifunctional Protein, Domain 2"/>
    <property type="match status" value="1"/>
</dbReference>
<sequence>MFQTSIWRLIKTTPAPGAWNMALDEAMLQFAAEGKSPPTLRLYAWEPPCLSLGYAQPIKDVDFQNLIENGWELVRRPTGGRAILHTDELTYAVIAPQTEPRVVGSILESYRRLSMALVEALRLLDLPATADKEYPLPEGSQPNAAVCFEVPSNYEITVNGKKLIGSAQARRYKGVLQHGSLPLYGDLTRITQALRFESETERQQAAQRLLDHATTVEMVLGKVLDWETAAAAFKTAFERILNIEFVETEPEPDELRCAEDLFIQKYAHPSWTERI</sequence>
<dbReference type="EMBL" id="LGHJ01000016">
    <property type="protein sequence ID" value="KPL74907.1"/>
    <property type="molecule type" value="Genomic_DNA"/>
</dbReference>
<protein>
    <recommendedName>
        <fullName evidence="1">BPL/LPL catalytic domain-containing protein</fullName>
    </recommendedName>
</protein>
<gene>
    <name evidence="2" type="ORF">AC812_10300</name>
</gene>
<dbReference type="PROSITE" id="PS51733">
    <property type="entry name" value="BPL_LPL_CATALYTIC"/>
    <property type="match status" value="1"/>
</dbReference>
<dbReference type="InterPro" id="IPR050664">
    <property type="entry name" value="Octanoyltrans_LipM/LipL"/>
</dbReference>
<dbReference type="Proteomes" id="UP000050514">
    <property type="component" value="Unassembled WGS sequence"/>
</dbReference>
<dbReference type="PATRIC" id="fig|360411.5.peg.2673"/>
<dbReference type="STRING" id="360411.AC812_10300"/>
<dbReference type="AlphaFoldDB" id="A0A0P6WXB7"/>
<dbReference type="RefSeq" id="WP_062158896.1">
    <property type="nucleotide sequence ID" value="NZ_DF967971.1"/>
</dbReference>
<dbReference type="CDD" id="cd16443">
    <property type="entry name" value="LplA"/>
    <property type="match status" value="1"/>
</dbReference>
<evidence type="ECO:0000259" key="1">
    <source>
        <dbReference type="PROSITE" id="PS51733"/>
    </source>
</evidence>
<evidence type="ECO:0000313" key="2">
    <source>
        <dbReference type="EMBL" id="KPL74907.1"/>
    </source>
</evidence>
<dbReference type="Pfam" id="PF21948">
    <property type="entry name" value="LplA-B_cat"/>
    <property type="match status" value="1"/>
</dbReference>
<reference evidence="2 3" key="1">
    <citation type="submission" date="2015-07" db="EMBL/GenBank/DDBJ databases">
        <title>Draft genome of Bellilinea caldifistulae DSM 17877.</title>
        <authorList>
            <person name="Hemp J."/>
            <person name="Ward L.M."/>
            <person name="Pace L.A."/>
            <person name="Fischer W.W."/>
        </authorList>
    </citation>
    <scope>NUCLEOTIDE SEQUENCE [LARGE SCALE GENOMIC DNA]</scope>
    <source>
        <strain evidence="2 3">GOMI-1</strain>
    </source>
</reference>
<dbReference type="InterPro" id="IPR004143">
    <property type="entry name" value="BPL_LPL_catalytic"/>
</dbReference>
<keyword evidence="3" id="KW-1185">Reference proteome</keyword>
<evidence type="ECO:0000313" key="3">
    <source>
        <dbReference type="Proteomes" id="UP000050514"/>
    </source>
</evidence>
<dbReference type="PANTHER" id="PTHR43679:SF2">
    <property type="entry name" value="OCTANOYL-[GCVH]:PROTEIN N-OCTANOYLTRANSFERASE"/>
    <property type="match status" value="1"/>
</dbReference>
<name>A0A0P6WXB7_9CHLR</name>
<feature type="domain" description="BPL/LPL catalytic" evidence="1">
    <location>
        <begin position="34"/>
        <end position="245"/>
    </location>
</feature>